<keyword evidence="5" id="KW-1185">Reference proteome</keyword>
<dbReference type="InterPro" id="IPR009057">
    <property type="entry name" value="Homeodomain-like_sf"/>
</dbReference>
<accession>A0ABP7I4S0</accession>
<feature type="domain" description="HTH tetR-type" evidence="3">
    <location>
        <begin position="20"/>
        <end position="81"/>
    </location>
</feature>
<organism evidence="4 5">
    <name type="scientific">Nocardioides panacisoli</name>
    <dbReference type="NCBI Taxonomy" id="627624"/>
    <lineage>
        <taxon>Bacteria</taxon>
        <taxon>Bacillati</taxon>
        <taxon>Actinomycetota</taxon>
        <taxon>Actinomycetes</taxon>
        <taxon>Propionibacteriales</taxon>
        <taxon>Nocardioidaceae</taxon>
        <taxon>Nocardioides</taxon>
    </lineage>
</organism>
<dbReference type="PROSITE" id="PS50977">
    <property type="entry name" value="HTH_TETR_2"/>
    <property type="match status" value="1"/>
</dbReference>
<keyword evidence="1 2" id="KW-0238">DNA-binding</keyword>
<evidence type="ECO:0000256" key="2">
    <source>
        <dbReference type="PROSITE-ProRule" id="PRU00335"/>
    </source>
</evidence>
<dbReference type="PANTHER" id="PTHR30055:SF160">
    <property type="entry name" value="TRANSCRIPTIONAL REGULATORY PROTEIN (PROBABLY ASNC-FAMILY)-RELATED"/>
    <property type="match status" value="1"/>
</dbReference>
<protein>
    <submittedName>
        <fullName evidence="4">TetR/AcrR family transcriptional regulator</fullName>
    </submittedName>
</protein>
<dbReference type="InterPro" id="IPR036271">
    <property type="entry name" value="Tet_transcr_reg_TetR-rel_C_sf"/>
</dbReference>
<dbReference type="SUPFAM" id="SSF46689">
    <property type="entry name" value="Homeodomain-like"/>
    <property type="match status" value="1"/>
</dbReference>
<dbReference type="PANTHER" id="PTHR30055">
    <property type="entry name" value="HTH-TYPE TRANSCRIPTIONAL REGULATOR RUTR"/>
    <property type="match status" value="1"/>
</dbReference>
<feature type="DNA-binding region" description="H-T-H motif" evidence="2">
    <location>
        <begin position="44"/>
        <end position="63"/>
    </location>
</feature>
<evidence type="ECO:0000259" key="3">
    <source>
        <dbReference type="PROSITE" id="PS50977"/>
    </source>
</evidence>
<comment type="caution">
    <text evidence="4">The sequence shown here is derived from an EMBL/GenBank/DDBJ whole genome shotgun (WGS) entry which is preliminary data.</text>
</comment>
<dbReference type="EMBL" id="BAABAH010000003">
    <property type="protein sequence ID" value="GAA3809781.1"/>
    <property type="molecule type" value="Genomic_DNA"/>
</dbReference>
<gene>
    <name evidence="4" type="ORF">GCM10022242_10590</name>
</gene>
<dbReference type="InterPro" id="IPR001647">
    <property type="entry name" value="HTH_TetR"/>
</dbReference>
<name>A0ABP7I4S0_9ACTN</name>
<dbReference type="Proteomes" id="UP001501821">
    <property type="component" value="Unassembled WGS sequence"/>
</dbReference>
<proteinExistence type="predicted"/>
<dbReference type="SUPFAM" id="SSF48498">
    <property type="entry name" value="Tetracyclin repressor-like, C-terminal domain"/>
    <property type="match status" value="1"/>
</dbReference>
<evidence type="ECO:0000256" key="1">
    <source>
        <dbReference type="ARBA" id="ARBA00023125"/>
    </source>
</evidence>
<reference evidence="5" key="1">
    <citation type="journal article" date="2019" name="Int. J. Syst. Evol. Microbiol.">
        <title>The Global Catalogue of Microorganisms (GCM) 10K type strain sequencing project: providing services to taxonomists for standard genome sequencing and annotation.</title>
        <authorList>
            <consortium name="The Broad Institute Genomics Platform"/>
            <consortium name="The Broad Institute Genome Sequencing Center for Infectious Disease"/>
            <person name="Wu L."/>
            <person name="Ma J."/>
        </authorList>
    </citation>
    <scope>NUCLEOTIDE SEQUENCE [LARGE SCALE GENOMIC DNA]</scope>
    <source>
        <strain evidence="5">JCM 16953</strain>
    </source>
</reference>
<dbReference type="RefSeq" id="WP_344773058.1">
    <property type="nucleotide sequence ID" value="NZ_BAABAH010000003.1"/>
</dbReference>
<evidence type="ECO:0000313" key="4">
    <source>
        <dbReference type="EMBL" id="GAA3809781.1"/>
    </source>
</evidence>
<dbReference type="InterPro" id="IPR050109">
    <property type="entry name" value="HTH-type_TetR-like_transc_reg"/>
</dbReference>
<dbReference type="Gene3D" id="1.10.357.10">
    <property type="entry name" value="Tetracycline Repressor, domain 2"/>
    <property type="match status" value="1"/>
</dbReference>
<evidence type="ECO:0000313" key="5">
    <source>
        <dbReference type="Proteomes" id="UP001501821"/>
    </source>
</evidence>
<sequence length="237" mass="26627">MSDDRVAPDGRRLRWQRHNEARREAVIEAAIKVLEAQAPGEEFQIQPVADEAGLARTVIYRYFDDRADLDRSVQRRICELLGAKLFPALHYDGTPEEILRRVVDAFVRWSVDHPTLLWYVERDLSGWGPSPLTEAFEQLALAIERLVNAVVGYSGVQLGEDDRSALDPWVFGLVGATFTAIRRWCSRPERKPDVDAFIEIIAESIWFQLDGMAAARGVSMPAGKVSDLIHDLGNVGT</sequence>